<dbReference type="STRING" id="57577.A0A2K3NGS3"/>
<dbReference type="EMBL" id="ASHM01021085">
    <property type="protein sequence ID" value="PNY02236.1"/>
    <property type="molecule type" value="Genomic_DNA"/>
</dbReference>
<dbReference type="Proteomes" id="UP000236291">
    <property type="component" value="Unassembled WGS sequence"/>
</dbReference>
<dbReference type="InterPro" id="IPR014729">
    <property type="entry name" value="Rossmann-like_a/b/a_fold"/>
</dbReference>
<dbReference type="CDD" id="cd06222">
    <property type="entry name" value="RNase_H_like"/>
    <property type="match status" value="1"/>
</dbReference>
<name>A0A2K3NGS3_TRIPR</name>
<gene>
    <name evidence="4" type="ORF">L195_g025541</name>
</gene>
<protein>
    <recommendedName>
        <fullName evidence="1">tyrosine--tRNA ligase</fullName>
        <ecNumber evidence="1">6.1.1.1</ecNumber>
    </recommendedName>
    <alternativeName>
        <fullName evidence="2">Tyrosyl-tRNA synthetase</fullName>
    </alternativeName>
</protein>
<dbReference type="InterPro" id="IPR044730">
    <property type="entry name" value="RNase_H-like_dom_plant"/>
</dbReference>
<comment type="caution">
    <text evidence="4">The sequence shown here is derived from an EMBL/GenBank/DDBJ whole genome shotgun (WGS) entry which is preliminary data.</text>
</comment>
<dbReference type="EC" id="6.1.1.1" evidence="1"/>
<reference evidence="4 5" key="2">
    <citation type="journal article" date="2017" name="Front. Plant Sci.">
        <title>Gene Classification and Mining of Molecular Markers Useful in Red Clover (Trifolium pratense) Breeding.</title>
        <authorList>
            <person name="Istvanek J."/>
            <person name="Dluhosova J."/>
            <person name="Dluhos P."/>
            <person name="Patkova L."/>
            <person name="Nedelnik J."/>
            <person name="Repkova J."/>
        </authorList>
    </citation>
    <scope>NUCLEOTIDE SEQUENCE [LARGE SCALE GENOMIC DNA]</scope>
    <source>
        <strain evidence="5">cv. Tatra</strain>
        <tissue evidence="4">Young leaves</tissue>
    </source>
</reference>
<dbReference type="SUPFAM" id="SSF53098">
    <property type="entry name" value="Ribonuclease H-like"/>
    <property type="match status" value="1"/>
</dbReference>
<dbReference type="GO" id="GO:0004831">
    <property type="term" value="F:tyrosine-tRNA ligase activity"/>
    <property type="evidence" value="ECO:0007669"/>
    <property type="project" value="UniProtKB-EC"/>
</dbReference>
<evidence type="ECO:0000313" key="5">
    <source>
        <dbReference type="Proteomes" id="UP000236291"/>
    </source>
</evidence>
<dbReference type="GO" id="GO:0006437">
    <property type="term" value="P:tyrosyl-tRNA aminoacylation"/>
    <property type="evidence" value="ECO:0007669"/>
    <property type="project" value="TreeGrafter"/>
</dbReference>
<proteinExistence type="predicted"/>
<dbReference type="PANTHER" id="PTHR46264">
    <property type="entry name" value="TYROSINE-TRNA LIGASE"/>
    <property type="match status" value="1"/>
</dbReference>
<evidence type="ECO:0000256" key="1">
    <source>
        <dbReference type="ARBA" id="ARBA00013160"/>
    </source>
</evidence>
<dbReference type="AlphaFoldDB" id="A0A2K3NGS3"/>
<evidence type="ECO:0000256" key="2">
    <source>
        <dbReference type="ARBA" id="ARBA00033323"/>
    </source>
</evidence>
<accession>A0A2K3NGS3</accession>
<sequence>MAVLKSSDDSNATTTDQYIPFYTILHILFFSTHSSQLFQFLNFRSLVDHGLLNRDHVDGSLLGNTNTAGYGGLIHDDNGVFMLGFYGAATIQSILFAELMAVLHELEVISFEPSGHMTIDELHACMVGIMKLKTIHVNKLVSAGCRVKIVIADCFAKLNSNKIGGNLKKIETIGRYMIKKTWKAIGIDLKGGADEYWPLVLDIAQKLSVQRILRRKLFHMIH</sequence>
<evidence type="ECO:0000313" key="4">
    <source>
        <dbReference type="EMBL" id="PNY02236.1"/>
    </source>
</evidence>
<dbReference type="SUPFAM" id="SSF52374">
    <property type="entry name" value="Nucleotidylyl transferase"/>
    <property type="match status" value="1"/>
</dbReference>
<dbReference type="GO" id="GO:0005737">
    <property type="term" value="C:cytoplasm"/>
    <property type="evidence" value="ECO:0007669"/>
    <property type="project" value="TreeGrafter"/>
</dbReference>
<dbReference type="InterPro" id="IPR012337">
    <property type="entry name" value="RNaseH-like_sf"/>
</dbReference>
<organism evidence="4 5">
    <name type="scientific">Trifolium pratense</name>
    <name type="common">Red clover</name>
    <dbReference type="NCBI Taxonomy" id="57577"/>
    <lineage>
        <taxon>Eukaryota</taxon>
        <taxon>Viridiplantae</taxon>
        <taxon>Streptophyta</taxon>
        <taxon>Embryophyta</taxon>
        <taxon>Tracheophyta</taxon>
        <taxon>Spermatophyta</taxon>
        <taxon>Magnoliopsida</taxon>
        <taxon>eudicotyledons</taxon>
        <taxon>Gunneridae</taxon>
        <taxon>Pentapetalae</taxon>
        <taxon>rosids</taxon>
        <taxon>fabids</taxon>
        <taxon>Fabales</taxon>
        <taxon>Fabaceae</taxon>
        <taxon>Papilionoideae</taxon>
        <taxon>50 kb inversion clade</taxon>
        <taxon>NPAAA clade</taxon>
        <taxon>Hologalegina</taxon>
        <taxon>IRL clade</taxon>
        <taxon>Trifolieae</taxon>
        <taxon>Trifolium</taxon>
    </lineage>
</organism>
<dbReference type="PANTHER" id="PTHR46264:SF4">
    <property type="entry name" value="TYROSINE--TRNA LIGASE, CYTOPLASMIC"/>
    <property type="match status" value="1"/>
</dbReference>
<keyword evidence="4" id="KW-0436">Ligase</keyword>
<dbReference type="Gene3D" id="3.40.50.620">
    <property type="entry name" value="HUPs"/>
    <property type="match status" value="1"/>
</dbReference>
<dbReference type="InterPro" id="IPR050489">
    <property type="entry name" value="Tyr-tRNA_synthase"/>
</dbReference>
<comment type="catalytic activity">
    <reaction evidence="3">
        <text>tRNA(Tyr) + L-tyrosine + ATP = L-tyrosyl-tRNA(Tyr) + AMP + diphosphate + H(+)</text>
        <dbReference type="Rhea" id="RHEA:10220"/>
        <dbReference type="Rhea" id="RHEA-COMP:9706"/>
        <dbReference type="Rhea" id="RHEA-COMP:9707"/>
        <dbReference type="ChEBI" id="CHEBI:15378"/>
        <dbReference type="ChEBI" id="CHEBI:30616"/>
        <dbReference type="ChEBI" id="CHEBI:33019"/>
        <dbReference type="ChEBI" id="CHEBI:58315"/>
        <dbReference type="ChEBI" id="CHEBI:78442"/>
        <dbReference type="ChEBI" id="CHEBI:78536"/>
        <dbReference type="ChEBI" id="CHEBI:456215"/>
        <dbReference type="EC" id="6.1.1.1"/>
    </reaction>
</comment>
<dbReference type="ExpressionAtlas" id="A0A2K3NGS3">
    <property type="expression patterns" value="baseline"/>
</dbReference>
<evidence type="ECO:0000256" key="3">
    <source>
        <dbReference type="ARBA" id="ARBA00048248"/>
    </source>
</evidence>
<reference evidence="4 5" key="1">
    <citation type="journal article" date="2014" name="Am. J. Bot.">
        <title>Genome assembly and annotation for red clover (Trifolium pratense; Fabaceae).</title>
        <authorList>
            <person name="Istvanek J."/>
            <person name="Jaros M."/>
            <person name="Krenek A."/>
            <person name="Repkova J."/>
        </authorList>
    </citation>
    <scope>NUCLEOTIDE SEQUENCE [LARGE SCALE GENOMIC DNA]</scope>
    <source>
        <strain evidence="5">cv. Tatra</strain>
        <tissue evidence="4">Young leaves</tissue>
    </source>
</reference>